<organism evidence="2 3">
    <name type="scientific">Habropoda laboriosa</name>
    <dbReference type="NCBI Taxonomy" id="597456"/>
    <lineage>
        <taxon>Eukaryota</taxon>
        <taxon>Metazoa</taxon>
        <taxon>Ecdysozoa</taxon>
        <taxon>Arthropoda</taxon>
        <taxon>Hexapoda</taxon>
        <taxon>Insecta</taxon>
        <taxon>Pterygota</taxon>
        <taxon>Neoptera</taxon>
        <taxon>Endopterygota</taxon>
        <taxon>Hymenoptera</taxon>
        <taxon>Apocrita</taxon>
        <taxon>Aculeata</taxon>
        <taxon>Apoidea</taxon>
        <taxon>Anthophila</taxon>
        <taxon>Apidae</taxon>
        <taxon>Habropoda</taxon>
    </lineage>
</organism>
<dbReference type="Proteomes" id="UP000053825">
    <property type="component" value="Unassembled WGS sequence"/>
</dbReference>
<dbReference type="InterPro" id="IPR052709">
    <property type="entry name" value="Transposase-MT_Hybrid"/>
</dbReference>
<feature type="domain" description="Mos1 transposase HTH" evidence="1">
    <location>
        <begin position="9"/>
        <end position="56"/>
    </location>
</feature>
<accession>A0A0L7QQ78</accession>
<dbReference type="GO" id="GO:0031297">
    <property type="term" value="P:replication fork processing"/>
    <property type="evidence" value="ECO:0007669"/>
    <property type="project" value="TreeGrafter"/>
</dbReference>
<dbReference type="GO" id="GO:0042800">
    <property type="term" value="F:histone H3K4 methyltransferase activity"/>
    <property type="evidence" value="ECO:0007669"/>
    <property type="project" value="TreeGrafter"/>
</dbReference>
<dbReference type="GO" id="GO:0006303">
    <property type="term" value="P:double-strand break repair via nonhomologous end joining"/>
    <property type="evidence" value="ECO:0007669"/>
    <property type="project" value="TreeGrafter"/>
</dbReference>
<evidence type="ECO:0000313" key="2">
    <source>
        <dbReference type="EMBL" id="KOC60646.1"/>
    </source>
</evidence>
<dbReference type="GO" id="GO:0005634">
    <property type="term" value="C:nucleus"/>
    <property type="evidence" value="ECO:0007669"/>
    <property type="project" value="TreeGrafter"/>
</dbReference>
<dbReference type="GO" id="GO:0000014">
    <property type="term" value="F:single-stranded DNA endodeoxyribonuclease activity"/>
    <property type="evidence" value="ECO:0007669"/>
    <property type="project" value="TreeGrafter"/>
</dbReference>
<feature type="non-terminal residue" evidence="2">
    <location>
        <position position="1"/>
    </location>
</feature>
<gene>
    <name evidence="2" type="ORF">WH47_07726</name>
</gene>
<dbReference type="PANTHER" id="PTHR46060">
    <property type="entry name" value="MARINER MOS1 TRANSPOSASE-LIKE PROTEIN"/>
    <property type="match status" value="1"/>
</dbReference>
<protein>
    <recommendedName>
        <fullName evidence="1">Mos1 transposase HTH domain-containing protein</fullName>
    </recommendedName>
</protein>
<dbReference type="GO" id="GO:0044774">
    <property type="term" value="P:mitotic DNA integrity checkpoint signaling"/>
    <property type="evidence" value="ECO:0007669"/>
    <property type="project" value="TreeGrafter"/>
</dbReference>
<name>A0A0L7QQ78_9HYME</name>
<dbReference type="GO" id="GO:0015074">
    <property type="term" value="P:DNA integration"/>
    <property type="evidence" value="ECO:0007669"/>
    <property type="project" value="TreeGrafter"/>
</dbReference>
<dbReference type="GO" id="GO:0000729">
    <property type="term" value="P:DNA double-strand break processing"/>
    <property type="evidence" value="ECO:0007669"/>
    <property type="project" value="TreeGrafter"/>
</dbReference>
<dbReference type="GO" id="GO:0046975">
    <property type="term" value="F:histone H3K36 methyltransferase activity"/>
    <property type="evidence" value="ECO:0007669"/>
    <property type="project" value="TreeGrafter"/>
</dbReference>
<dbReference type="GO" id="GO:0000793">
    <property type="term" value="C:condensed chromosome"/>
    <property type="evidence" value="ECO:0007669"/>
    <property type="project" value="TreeGrafter"/>
</dbReference>
<evidence type="ECO:0000259" key="1">
    <source>
        <dbReference type="Pfam" id="PF17906"/>
    </source>
</evidence>
<sequence length="113" mass="13385">KGKMEDQTVHFRHISLFYFRKVKNGRQACAKLRKVYGDNALQERQCQRWLKKFRAGVFDLDTPRSGRPTECDILIKREKNDPFLKRLITGDEKWIVYNKISTCFALFKTPCVV</sequence>
<dbReference type="EMBL" id="KQ414805">
    <property type="protein sequence ID" value="KOC60646.1"/>
    <property type="molecule type" value="Genomic_DNA"/>
</dbReference>
<dbReference type="InterPro" id="IPR041426">
    <property type="entry name" value="Mos1_HTH"/>
</dbReference>
<dbReference type="AlphaFoldDB" id="A0A0L7QQ78"/>
<dbReference type="Pfam" id="PF17906">
    <property type="entry name" value="HTH_48"/>
    <property type="match status" value="1"/>
</dbReference>
<dbReference type="Gene3D" id="1.10.10.1450">
    <property type="match status" value="1"/>
</dbReference>
<proteinExistence type="predicted"/>
<dbReference type="GO" id="GO:0044547">
    <property type="term" value="F:DNA topoisomerase binding"/>
    <property type="evidence" value="ECO:0007669"/>
    <property type="project" value="TreeGrafter"/>
</dbReference>
<dbReference type="GO" id="GO:0003697">
    <property type="term" value="F:single-stranded DNA binding"/>
    <property type="evidence" value="ECO:0007669"/>
    <property type="project" value="TreeGrafter"/>
</dbReference>
<dbReference type="GO" id="GO:0003690">
    <property type="term" value="F:double-stranded DNA binding"/>
    <property type="evidence" value="ECO:0007669"/>
    <property type="project" value="TreeGrafter"/>
</dbReference>
<reference evidence="2 3" key="1">
    <citation type="submission" date="2015-07" db="EMBL/GenBank/DDBJ databases">
        <title>The genome of Habropoda laboriosa.</title>
        <authorList>
            <person name="Pan H."/>
            <person name="Kapheim K."/>
        </authorList>
    </citation>
    <scope>NUCLEOTIDE SEQUENCE [LARGE SCALE GENOMIC DNA]</scope>
    <source>
        <strain evidence="2">0110345459</strain>
    </source>
</reference>
<evidence type="ECO:0000313" key="3">
    <source>
        <dbReference type="Proteomes" id="UP000053825"/>
    </source>
</evidence>
<keyword evidence="3" id="KW-1185">Reference proteome</keyword>
<dbReference type="GO" id="GO:0035861">
    <property type="term" value="C:site of double-strand break"/>
    <property type="evidence" value="ECO:0007669"/>
    <property type="project" value="TreeGrafter"/>
</dbReference>
<dbReference type="PANTHER" id="PTHR46060:SF2">
    <property type="entry name" value="HISTONE-LYSINE N-METHYLTRANSFERASE SETMAR"/>
    <property type="match status" value="1"/>
</dbReference>